<reference evidence="2 3" key="1">
    <citation type="journal article" date="2014" name="Genome Announc.">
        <title>Complete Genome of Rhodococcus pyridinivorans SB3094, a Methyl-Ethyl-Ketone-Degrading Bacterium Used for Bioaugmentation.</title>
        <authorList>
            <person name="Dueholm M.S."/>
            <person name="Albertsen M."/>
            <person name="D'Imperio S."/>
            <person name="Tale V.P."/>
            <person name="Lewis D."/>
            <person name="Nielsen P.H."/>
            <person name="Nielsen J.L."/>
        </authorList>
    </citation>
    <scope>NUCLEOTIDE SEQUENCE [LARGE SCALE GENOMIC DNA]</scope>
    <source>
        <strain evidence="3">SB3094</strain>
        <plasmid evidence="3">1</plasmid>
    </source>
</reference>
<evidence type="ECO:0000313" key="3">
    <source>
        <dbReference type="Proteomes" id="UP000018781"/>
    </source>
</evidence>
<sequence>MSVHVKAGADVEVSLIRMRSSSSEDTSLDEPVPWDHAGTYAAPDSDTCVGSFLVGEPSATAPATSVTVSMGAFVWSADVASAPVQTLVALDSGVALQLRNGHVAVVAAERGVLACTDAPVVNHAWHFAVASVDRDRVQITVVPIDPVRGIAAATEVPWSGGPIDLTGPITVGAAGARSVVRTDEVVRGIARDHFNGKVEAPFVSTSAVDAARAGAIVRGDLEIGDLDLVAAWDLAFRHGEEPWVVAAVAPGQPQGILVNGPARGVTGYRFTGRYLDFSDAPEEFAAAHFHATDLLDAGWHQILEAPLPEHLTSGVYGIVVRNHQGSDTVPIVVVPKAADPRSKVLVVMPTFSYLAYANEALFNGLDTSAMTDQDVTIEAEDEAHVGDSSFGLSMYDTHPDGSGVVFSSARRQIINMRRGYRMWLVDSGRAFSADMYLIEWLTRRDIEFDVITDHEVHSRGPAYLAPYAAVLSGSHPEYTSEEMLDTLTAYRDNGGGLMYLGGNGWYWVTGVLSNAPLVTEIRRGQAGIRCWESLPGEVTLMSTGHPGGLWRHRGRAPQQLAGVGMAAQGWGSSEPYYRSEIADAPDWAWVFDGVDEDPIGSYGEVMGGAAGDELDRADQALGTPYHATVLASSRGHTNFYQRAIEEIAMNLPGHGGGEQDPEVRADIVYFRTPLGGEVFSTGSIAWSGALLHKDTDNGVSRMTENVIRAFIDRRNTTG</sequence>
<protein>
    <submittedName>
        <fullName evidence="2">Large subunit of N,N-dimethylformamidase</fullName>
    </submittedName>
</protein>
<proteinExistence type="predicted"/>
<dbReference type="InterPro" id="IPR029062">
    <property type="entry name" value="Class_I_gatase-like"/>
</dbReference>
<dbReference type="KEGG" id="rpy:Y013_25785"/>
<dbReference type="AlphaFoldDB" id="V9XRU9"/>
<keyword evidence="2" id="KW-0614">Plasmid</keyword>
<dbReference type="Pfam" id="PF20254">
    <property type="entry name" value="DMFA2_C"/>
    <property type="match status" value="1"/>
</dbReference>
<name>V9XRU9_9NOCA</name>
<accession>V9XRU9</accession>
<dbReference type="PATRIC" id="fig|1435356.3.peg.5192"/>
<feature type="domain" description="N,N-dimethylformamidase beta subunit-like C-terminal" evidence="1">
    <location>
        <begin position="281"/>
        <end position="691"/>
    </location>
</feature>
<dbReference type="eggNOG" id="COG3391">
    <property type="taxonomic scope" value="Bacteria"/>
</dbReference>
<evidence type="ECO:0000259" key="1">
    <source>
        <dbReference type="Pfam" id="PF20254"/>
    </source>
</evidence>
<organism evidence="2 3">
    <name type="scientific">Rhodococcus pyridinivorans SB3094</name>
    <dbReference type="NCBI Taxonomy" id="1435356"/>
    <lineage>
        <taxon>Bacteria</taxon>
        <taxon>Bacillati</taxon>
        <taxon>Actinomycetota</taxon>
        <taxon>Actinomycetes</taxon>
        <taxon>Mycobacteriales</taxon>
        <taxon>Nocardiaceae</taxon>
        <taxon>Rhodococcus</taxon>
    </lineage>
</organism>
<dbReference type="Gene3D" id="3.40.50.880">
    <property type="match status" value="1"/>
</dbReference>
<dbReference type="Proteomes" id="UP000018781">
    <property type="component" value="Plasmid unnamed"/>
</dbReference>
<dbReference type="InterPro" id="IPR046540">
    <property type="entry name" value="DMFA2_C"/>
</dbReference>
<gene>
    <name evidence="2" type="ORF">Y013_25785</name>
</gene>
<geneLocation type="plasmid" evidence="3">
    <name>1</name>
</geneLocation>
<dbReference type="HOGENOM" id="CLU_013754_0_0_11"/>
<dbReference type="EMBL" id="CP006997">
    <property type="protein sequence ID" value="AHD24127.1"/>
    <property type="molecule type" value="Genomic_DNA"/>
</dbReference>
<evidence type="ECO:0000313" key="2">
    <source>
        <dbReference type="EMBL" id="AHD24127.1"/>
    </source>
</evidence>